<gene>
    <name evidence="1" type="ORF">SAMN05216268_105446</name>
</gene>
<evidence type="ECO:0000313" key="1">
    <source>
        <dbReference type="EMBL" id="SHL67684.1"/>
    </source>
</evidence>
<sequence length="62" mass="6578">MLRPGGALALWWNVPDPDVPWAAAQEARIARRLPGYHAHGITSQAAGLIRGLGLGLRLPPSS</sequence>
<comment type="caution">
    <text evidence="1">The sequence shown here is derived from an EMBL/GenBank/DDBJ whole genome shotgun (WGS) entry which is preliminary data.</text>
</comment>
<proteinExistence type="predicted"/>
<dbReference type="EMBL" id="FRBK01000005">
    <property type="protein sequence ID" value="SHL67684.1"/>
    <property type="molecule type" value="Genomic_DNA"/>
</dbReference>
<reference evidence="2" key="1">
    <citation type="submission" date="2016-11" db="EMBL/GenBank/DDBJ databases">
        <authorList>
            <person name="Jaros S."/>
            <person name="Januszkiewicz K."/>
            <person name="Wedrychowicz H."/>
        </authorList>
    </citation>
    <scope>NUCLEOTIDE SEQUENCE [LARGE SCALE GENOMIC DNA]</scope>
    <source>
        <strain evidence="2">CGMCC 4.3555</strain>
    </source>
</reference>
<organism evidence="1 2">
    <name type="scientific">Streptomyces yunnanensis</name>
    <dbReference type="NCBI Taxonomy" id="156453"/>
    <lineage>
        <taxon>Bacteria</taxon>
        <taxon>Bacillati</taxon>
        <taxon>Actinomycetota</taxon>
        <taxon>Actinomycetes</taxon>
        <taxon>Kitasatosporales</taxon>
        <taxon>Streptomycetaceae</taxon>
        <taxon>Streptomyces</taxon>
    </lineage>
</organism>
<evidence type="ECO:0000313" key="2">
    <source>
        <dbReference type="Proteomes" id="UP000184388"/>
    </source>
</evidence>
<dbReference type="AlphaFoldDB" id="A0A9X8QS39"/>
<dbReference type="Proteomes" id="UP000184388">
    <property type="component" value="Unassembled WGS sequence"/>
</dbReference>
<accession>A0A9X8QS39</accession>
<protein>
    <submittedName>
        <fullName evidence="1">Uncharacterized protein</fullName>
    </submittedName>
</protein>
<name>A0A9X8QS39_9ACTN</name>